<organism evidence="18 19">
    <name type="scientific">Abeliophyllum distichum</name>
    <dbReference type="NCBI Taxonomy" id="126358"/>
    <lineage>
        <taxon>Eukaryota</taxon>
        <taxon>Viridiplantae</taxon>
        <taxon>Streptophyta</taxon>
        <taxon>Embryophyta</taxon>
        <taxon>Tracheophyta</taxon>
        <taxon>Spermatophyta</taxon>
        <taxon>Magnoliopsida</taxon>
        <taxon>eudicotyledons</taxon>
        <taxon>Gunneridae</taxon>
        <taxon>Pentapetalae</taxon>
        <taxon>asterids</taxon>
        <taxon>lamiids</taxon>
        <taxon>Lamiales</taxon>
        <taxon>Oleaceae</taxon>
        <taxon>Forsythieae</taxon>
        <taxon>Abeliophyllum</taxon>
    </lineage>
</organism>
<keyword evidence="13 18" id="KW-0675">Receptor</keyword>
<keyword evidence="4" id="KW-0433">Leucine-rich repeat</keyword>
<evidence type="ECO:0000256" key="4">
    <source>
        <dbReference type="ARBA" id="ARBA00022614"/>
    </source>
</evidence>
<accession>A0ABD1UGA3</accession>
<evidence type="ECO:0000256" key="15">
    <source>
        <dbReference type="ARBA" id="ARBA00047899"/>
    </source>
</evidence>
<evidence type="ECO:0000256" key="13">
    <source>
        <dbReference type="ARBA" id="ARBA00023170"/>
    </source>
</evidence>
<keyword evidence="8" id="KW-0547">Nucleotide-binding</keyword>
<reference evidence="19" key="1">
    <citation type="submission" date="2024-07" db="EMBL/GenBank/DDBJ databases">
        <title>Two chromosome-level genome assemblies of Korean endemic species Abeliophyllum distichum and Forsythia ovata (Oleaceae).</title>
        <authorList>
            <person name="Jang H."/>
        </authorList>
    </citation>
    <scope>NUCLEOTIDE SEQUENCE [LARGE SCALE GENOMIC DNA]</scope>
</reference>
<keyword evidence="19" id="KW-1185">Reference proteome</keyword>
<evidence type="ECO:0000256" key="3">
    <source>
        <dbReference type="ARBA" id="ARBA00022527"/>
    </source>
</evidence>
<dbReference type="SUPFAM" id="SSF56112">
    <property type="entry name" value="Protein kinase-like (PK-like)"/>
    <property type="match status" value="1"/>
</dbReference>
<dbReference type="AlphaFoldDB" id="A0ABD1UGA3"/>
<protein>
    <recommendedName>
        <fullName evidence="2">non-specific serine/threonine protein kinase</fullName>
        <ecNumber evidence="2">2.7.11.1</ecNumber>
    </recommendedName>
</protein>
<evidence type="ECO:0000259" key="17">
    <source>
        <dbReference type="PROSITE" id="PS50011"/>
    </source>
</evidence>
<comment type="catalytic activity">
    <reaction evidence="16">
        <text>L-seryl-[protein] + ATP = O-phospho-L-seryl-[protein] + ADP + H(+)</text>
        <dbReference type="Rhea" id="RHEA:17989"/>
        <dbReference type="Rhea" id="RHEA-COMP:9863"/>
        <dbReference type="Rhea" id="RHEA-COMP:11604"/>
        <dbReference type="ChEBI" id="CHEBI:15378"/>
        <dbReference type="ChEBI" id="CHEBI:29999"/>
        <dbReference type="ChEBI" id="CHEBI:30616"/>
        <dbReference type="ChEBI" id="CHEBI:83421"/>
        <dbReference type="ChEBI" id="CHEBI:456216"/>
        <dbReference type="EC" id="2.7.11.1"/>
    </reaction>
</comment>
<dbReference type="GO" id="GO:0004674">
    <property type="term" value="F:protein serine/threonine kinase activity"/>
    <property type="evidence" value="ECO:0007669"/>
    <property type="project" value="UniProtKB-KW"/>
</dbReference>
<dbReference type="InterPro" id="IPR011009">
    <property type="entry name" value="Kinase-like_dom_sf"/>
</dbReference>
<evidence type="ECO:0000256" key="8">
    <source>
        <dbReference type="ARBA" id="ARBA00022741"/>
    </source>
</evidence>
<dbReference type="PROSITE" id="PS50011">
    <property type="entry name" value="PROTEIN_KINASE_DOM"/>
    <property type="match status" value="1"/>
</dbReference>
<evidence type="ECO:0000256" key="16">
    <source>
        <dbReference type="ARBA" id="ARBA00048679"/>
    </source>
</evidence>
<keyword evidence="5" id="KW-0808">Transferase</keyword>
<dbReference type="Pfam" id="PF00069">
    <property type="entry name" value="Pkinase"/>
    <property type="match status" value="1"/>
</dbReference>
<dbReference type="GO" id="GO:0016020">
    <property type="term" value="C:membrane"/>
    <property type="evidence" value="ECO:0007669"/>
    <property type="project" value="UniProtKB-SubCell"/>
</dbReference>
<keyword evidence="6" id="KW-0812">Transmembrane</keyword>
<evidence type="ECO:0000256" key="2">
    <source>
        <dbReference type="ARBA" id="ARBA00012513"/>
    </source>
</evidence>
<evidence type="ECO:0000256" key="6">
    <source>
        <dbReference type="ARBA" id="ARBA00022692"/>
    </source>
</evidence>
<dbReference type="EMBL" id="JBFOLK010000003">
    <property type="protein sequence ID" value="KAL2523563.1"/>
    <property type="molecule type" value="Genomic_DNA"/>
</dbReference>
<dbReference type="Proteomes" id="UP001604336">
    <property type="component" value="Unassembled WGS sequence"/>
</dbReference>
<dbReference type="InterPro" id="IPR051564">
    <property type="entry name" value="LRR_receptor-like_kinase"/>
</dbReference>
<comment type="catalytic activity">
    <reaction evidence="15">
        <text>L-threonyl-[protein] + ATP = O-phospho-L-threonyl-[protein] + ADP + H(+)</text>
        <dbReference type="Rhea" id="RHEA:46608"/>
        <dbReference type="Rhea" id="RHEA-COMP:11060"/>
        <dbReference type="Rhea" id="RHEA-COMP:11605"/>
        <dbReference type="ChEBI" id="CHEBI:15378"/>
        <dbReference type="ChEBI" id="CHEBI:30013"/>
        <dbReference type="ChEBI" id="CHEBI:30616"/>
        <dbReference type="ChEBI" id="CHEBI:61977"/>
        <dbReference type="ChEBI" id="CHEBI:456216"/>
        <dbReference type="EC" id="2.7.11.1"/>
    </reaction>
</comment>
<evidence type="ECO:0000256" key="11">
    <source>
        <dbReference type="ARBA" id="ARBA00022989"/>
    </source>
</evidence>
<keyword evidence="7" id="KW-0677">Repeat</keyword>
<evidence type="ECO:0000256" key="9">
    <source>
        <dbReference type="ARBA" id="ARBA00022777"/>
    </source>
</evidence>
<keyword evidence="10" id="KW-0067">ATP-binding</keyword>
<dbReference type="PANTHER" id="PTHR48055">
    <property type="entry name" value="LEUCINE-RICH REPEAT RECEPTOR PROTEIN KINASE EMS1"/>
    <property type="match status" value="1"/>
</dbReference>
<proteinExistence type="predicted"/>
<sequence length="213" mass="24334">MGSVTTAVEALSRAQHKNLVFLQGYCRYGKDRWDTRLKIAQGAAHGLAYLHKEPNIIHRDIKTSNILLDDRFEAHLADFGLSRLLCPYDTHVTTDLVGTLGYIPPEYSQTLAATFRGDVYSFGVVLLELLTGKRPVEVCKGWNCRDLVAWVFQKKSEKREEEIFDSSIRDRDWGKQLMEVLGIACKCIDQDPRRRPSIDEVFSWLDEIEIGNT</sequence>
<dbReference type="FunFam" id="1.10.510.10:FF:000309">
    <property type="entry name" value="Leucine-rich repeat receptor-like protein kinase"/>
    <property type="match status" value="1"/>
</dbReference>
<dbReference type="Gene3D" id="1.10.510.10">
    <property type="entry name" value="Transferase(Phosphotransferase) domain 1"/>
    <property type="match status" value="1"/>
</dbReference>
<keyword evidence="14" id="KW-0325">Glycoprotein</keyword>
<keyword evidence="12" id="KW-0472">Membrane</keyword>
<dbReference type="InterPro" id="IPR008271">
    <property type="entry name" value="Ser/Thr_kinase_AS"/>
</dbReference>
<keyword evidence="11" id="KW-1133">Transmembrane helix</keyword>
<dbReference type="SMART" id="SM00220">
    <property type="entry name" value="S_TKc"/>
    <property type="match status" value="1"/>
</dbReference>
<comment type="caution">
    <text evidence="18">The sequence shown here is derived from an EMBL/GenBank/DDBJ whole genome shotgun (WGS) entry which is preliminary data.</text>
</comment>
<name>A0ABD1UGA3_9LAMI</name>
<gene>
    <name evidence="18" type="ORF">Adt_08617</name>
</gene>
<dbReference type="InterPro" id="IPR000719">
    <property type="entry name" value="Prot_kinase_dom"/>
</dbReference>
<dbReference type="PROSITE" id="PS00108">
    <property type="entry name" value="PROTEIN_KINASE_ST"/>
    <property type="match status" value="1"/>
</dbReference>
<evidence type="ECO:0000256" key="7">
    <source>
        <dbReference type="ARBA" id="ARBA00022737"/>
    </source>
</evidence>
<dbReference type="PANTHER" id="PTHR48055:SF49">
    <property type="entry name" value="PHYTOSULFOKINE RECEPTOR 2"/>
    <property type="match status" value="1"/>
</dbReference>
<evidence type="ECO:0000313" key="19">
    <source>
        <dbReference type="Proteomes" id="UP001604336"/>
    </source>
</evidence>
<dbReference type="GO" id="GO:0005524">
    <property type="term" value="F:ATP binding"/>
    <property type="evidence" value="ECO:0007669"/>
    <property type="project" value="UniProtKB-KW"/>
</dbReference>
<evidence type="ECO:0000256" key="1">
    <source>
        <dbReference type="ARBA" id="ARBA00004370"/>
    </source>
</evidence>
<evidence type="ECO:0000256" key="14">
    <source>
        <dbReference type="ARBA" id="ARBA00023180"/>
    </source>
</evidence>
<evidence type="ECO:0000256" key="10">
    <source>
        <dbReference type="ARBA" id="ARBA00022840"/>
    </source>
</evidence>
<comment type="subcellular location">
    <subcellularLocation>
        <location evidence="1">Membrane</location>
    </subcellularLocation>
</comment>
<feature type="domain" description="Protein kinase" evidence="17">
    <location>
        <begin position="1"/>
        <end position="205"/>
    </location>
</feature>
<evidence type="ECO:0000313" key="18">
    <source>
        <dbReference type="EMBL" id="KAL2523563.1"/>
    </source>
</evidence>
<evidence type="ECO:0000256" key="5">
    <source>
        <dbReference type="ARBA" id="ARBA00022679"/>
    </source>
</evidence>
<keyword evidence="3" id="KW-0723">Serine/threonine-protein kinase</keyword>
<keyword evidence="9" id="KW-0418">Kinase</keyword>
<evidence type="ECO:0000256" key="12">
    <source>
        <dbReference type="ARBA" id="ARBA00023136"/>
    </source>
</evidence>
<dbReference type="EC" id="2.7.11.1" evidence="2"/>